<evidence type="ECO:0000256" key="3">
    <source>
        <dbReference type="ARBA" id="ARBA00022490"/>
    </source>
</evidence>
<dbReference type="AlphaFoldDB" id="A0A7W9ZFV0"/>
<comment type="similarity">
    <text evidence="9">Belongs to the MurCDEF family.</text>
</comment>
<gene>
    <name evidence="9" type="primary">murD</name>
    <name evidence="13" type="ORF">FHS48_000921</name>
</gene>
<feature type="domain" description="Mur ligase C-terminal" evidence="11">
    <location>
        <begin position="319"/>
        <end position="429"/>
    </location>
</feature>
<dbReference type="Proteomes" id="UP000544872">
    <property type="component" value="Unassembled WGS sequence"/>
</dbReference>
<dbReference type="UniPathway" id="UPA00219"/>
<dbReference type="Pfam" id="PF08245">
    <property type="entry name" value="Mur_ligase_M"/>
    <property type="match status" value="1"/>
</dbReference>
<feature type="domain" description="Mur ligase central" evidence="12">
    <location>
        <begin position="115"/>
        <end position="297"/>
    </location>
</feature>
<dbReference type="InterPro" id="IPR004101">
    <property type="entry name" value="Mur_ligase_C"/>
</dbReference>
<name>A0A7W9ZFV0_NOVIT</name>
<evidence type="ECO:0000256" key="4">
    <source>
        <dbReference type="ARBA" id="ARBA00022598"/>
    </source>
</evidence>
<dbReference type="GO" id="GO:0071555">
    <property type="term" value="P:cell wall organization"/>
    <property type="evidence" value="ECO:0007669"/>
    <property type="project" value="UniProtKB-KW"/>
</dbReference>
<keyword evidence="6 9" id="KW-0547">Nucleotide-binding</keyword>
<evidence type="ECO:0000256" key="5">
    <source>
        <dbReference type="ARBA" id="ARBA00022618"/>
    </source>
</evidence>
<dbReference type="EMBL" id="JACIIX010000002">
    <property type="protein sequence ID" value="MBB6209519.1"/>
    <property type="molecule type" value="Genomic_DNA"/>
</dbReference>
<evidence type="ECO:0000313" key="14">
    <source>
        <dbReference type="Proteomes" id="UP000544872"/>
    </source>
</evidence>
<dbReference type="Gene3D" id="3.40.1190.10">
    <property type="entry name" value="Mur-like, catalytic domain"/>
    <property type="match status" value="1"/>
</dbReference>
<protein>
    <recommendedName>
        <fullName evidence="9 10">UDP-N-acetylmuramoylalanine--D-glutamate ligase</fullName>
        <ecNumber evidence="9 10">6.3.2.9</ecNumber>
    </recommendedName>
    <alternativeName>
        <fullName evidence="9">D-glutamic acid-adding enzyme</fullName>
    </alternativeName>
    <alternativeName>
        <fullName evidence="9">UDP-N-acetylmuramoyl-L-alanyl-D-glutamate synthetase</fullName>
    </alternativeName>
</protein>
<dbReference type="PANTHER" id="PTHR43692">
    <property type="entry name" value="UDP-N-ACETYLMURAMOYLALANINE--D-GLUTAMATE LIGASE"/>
    <property type="match status" value="1"/>
</dbReference>
<reference evidence="13 14" key="1">
    <citation type="submission" date="2020-08" db="EMBL/GenBank/DDBJ databases">
        <title>Genomic Encyclopedia of Type Strains, Phase IV (KMG-IV): sequencing the most valuable type-strain genomes for metagenomic binning, comparative biology and taxonomic classification.</title>
        <authorList>
            <person name="Goeker M."/>
        </authorList>
    </citation>
    <scope>NUCLEOTIDE SEQUENCE [LARGE SCALE GENOMIC DNA]</scope>
    <source>
        <strain evidence="13 14">DSM 11590</strain>
    </source>
</reference>
<evidence type="ECO:0000256" key="8">
    <source>
        <dbReference type="ARBA" id="ARBA00023306"/>
    </source>
</evidence>
<dbReference type="NCBIfam" id="TIGR01087">
    <property type="entry name" value="murD"/>
    <property type="match status" value="1"/>
</dbReference>
<dbReference type="HAMAP" id="MF_00639">
    <property type="entry name" value="MurD"/>
    <property type="match status" value="1"/>
</dbReference>
<comment type="pathway">
    <text evidence="2 9 10">Cell wall biogenesis; peptidoglycan biosynthesis.</text>
</comment>
<dbReference type="InterPro" id="IPR018109">
    <property type="entry name" value="Folylpolyglutamate_synth_CS"/>
</dbReference>
<comment type="subcellular location">
    <subcellularLocation>
        <location evidence="1 9 10">Cytoplasm</location>
    </subcellularLocation>
</comment>
<dbReference type="Pfam" id="PF02875">
    <property type="entry name" value="Mur_ligase_C"/>
    <property type="match status" value="1"/>
</dbReference>
<evidence type="ECO:0000256" key="6">
    <source>
        <dbReference type="ARBA" id="ARBA00022741"/>
    </source>
</evidence>
<evidence type="ECO:0000313" key="13">
    <source>
        <dbReference type="EMBL" id="MBB6209519.1"/>
    </source>
</evidence>
<keyword evidence="8 9" id="KW-0131">Cell cycle</keyword>
<dbReference type="Gene3D" id="3.90.190.20">
    <property type="entry name" value="Mur ligase, C-terminal domain"/>
    <property type="match status" value="1"/>
</dbReference>
<dbReference type="InterPro" id="IPR036565">
    <property type="entry name" value="Mur-like_cat_sf"/>
</dbReference>
<dbReference type="SUPFAM" id="SSF53244">
    <property type="entry name" value="MurD-like peptide ligases, peptide-binding domain"/>
    <property type="match status" value="1"/>
</dbReference>
<feature type="binding site" evidence="9">
    <location>
        <begin position="117"/>
        <end position="123"/>
    </location>
    <ligand>
        <name>ATP</name>
        <dbReference type="ChEBI" id="CHEBI:30616"/>
    </ligand>
</feature>
<dbReference type="GO" id="GO:0009252">
    <property type="term" value="P:peptidoglycan biosynthetic process"/>
    <property type="evidence" value="ECO:0007669"/>
    <property type="project" value="UniProtKB-UniRule"/>
</dbReference>
<keyword evidence="5 9" id="KW-0132">Cell division</keyword>
<dbReference type="RefSeq" id="WP_184261851.1">
    <property type="nucleotide sequence ID" value="NZ_JACIIX010000002.1"/>
</dbReference>
<proteinExistence type="inferred from homology"/>
<keyword evidence="7 9" id="KW-0067">ATP-binding</keyword>
<dbReference type="GO" id="GO:0008360">
    <property type="term" value="P:regulation of cell shape"/>
    <property type="evidence" value="ECO:0007669"/>
    <property type="project" value="UniProtKB-KW"/>
</dbReference>
<dbReference type="Gene3D" id="3.40.50.720">
    <property type="entry name" value="NAD(P)-binding Rossmann-like Domain"/>
    <property type="match status" value="1"/>
</dbReference>
<dbReference type="GO" id="GO:0050661">
    <property type="term" value="F:NADP binding"/>
    <property type="evidence" value="ECO:0007669"/>
    <property type="project" value="InterPro"/>
</dbReference>
<dbReference type="EC" id="6.3.2.9" evidence="9 10"/>
<dbReference type="GO" id="GO:0051301">
    <property type="term" value="P:cell division"/>
    <property type="evidence" value="ECO:0007669"/>
    <property type="project" value="UniProtKB-KW"/>
</dbReference>
<dbReference type="GO" id="GO:0004326">
    <property type="term" value="F:tetrahydrofolylpolyglutamate synthase activity"/>
    <property type="evidence" value="ECO:0007669"/>
    <property type="project" value="InterPro"/>
</dbReference>
<evidence type="ECO:0000259" key="12">
    <source>
        <dbReference type="Pfam" id="PF08245"/>
    </source>
</evidence>
<evidence type="ECO:0000256" key="9">
    <source>
        <dbReference type="HAMAP-Rule" id="MF_00639"/>
    </source>
</evidence>
<keyword evidence="9 10" id="KW-0961">Cell wall biogenesis/degradation</keyword>
<evidence type="ECO:0000259" key="11">
    <source>
        <dbReference type="Pfam" id="PF02875"/>
    </source>
</evidence>
<keyword evidence="3 9" id="KW-0963">Cytoplasm</keyword>
<dbReference type="InterPro" id="IPR036615">
    <property type="entry name" value="Mur_ligase_C_dom_sf"/>
</dbReference>
<dbReference type="SUPFAM" id="SSF53623">
    <property type="entry name" value="MurD-like peptide ligases, catalytic domain"/>
    <property type="match status" value="1"/>
</dbReference>
<keyword evidence="9 10" id="KW-0133">Cell shape</keyword>
<sequence>MIPVLRHFQNTLAIIGLGKSGLSAARALTAGGAKVLVWDDKPEAREQAAKAGYTVAEPTRENWRLVRKVVWSPGIPHTHPVPHPAADLARSMGIPLVCDVDLLCESRIDPFTVAITGTNGKSTTTTLIHHILDTAGHRTAVGGNLGIPALDLPALDFTGTYVLELSSYQLELVPSLQASVAVWLNISADHLGRHGGLDGYVAAKTRIFENQRQPSTAIIGVDDVESAQVYDTLVRAGLGTVIPVRIGRPVPKGIYVIDGRLTDATDGRAREICDLKDMKTLPGSHNWQNAACAYAAARARNVPVETIVAALRSFPGLAHRQQLIDTIEGVAFINDSKATNADAAARALACYDNILWIAGGQAKEGGIASLEPLFPRIKHAFLIGEAMEAFADTLRGKVPFTLSRTLQAAVETADEIADHGDTVLLSPACASWDQFRSFEHRGEEFARIVHDLADDGEDDSDGDDAEGDV</sequence>
<evidence type="ECO:0000256" key="7">
    <source>
        <dbReference type="ARBA" id="ARBA00022840"/>
    </source>
</evidence>
<dbReference type="PROSITE" id="PS01011">
    <property type="entry name" value="FOLYLPOLYGLU_SYNT_1"/>
    <property type="match status" value="1"/>
</dbReference>
<keyword evidence="9 10" id="KW-0573">Peptidoglycan synthesis</keyword>
<comment type="catalytic activity">
    <reaction evidence="9 10">
        <text>UDP-N-acetyl-alpha-D-muramoyl-L-alanine + D-glutamate + ATP = UDP-N-acetyl-alpha-D-muramoyl-L-alanyl-D-glutamate + ADP + phosphate + H(+)</text>
        <dbReference type="Rhea" id="RHEA:16429"/>
        <dbReference type="ChEBI" id="CHEBI:15378"/>
        <dbReference type="ChEBI" id="CHEBI:29986"/>
        <dbReference type="ChEBI" id="CHEBI:30616"/>
        <dbReference type="ChEBI" id="CHEBI:43474"/>
        <dbReference type="ChEBI" id="CHEBI:83898"/>
        <dbReference type="ChEBI" id="CHEBI:83900"/>
        <dbReference type="ChEBI" id="CHEBI:456216"/>
        <dbReference type="EC" id="6.3.2.9"/>
    </reaction>
</comment>
<dbReference type="SUPFAM" id="SSF51984">
    <property type="entry name" value="MurCD N-terminal domain"/>
    <property type="match status" value="1"/>
</dbReference>
<comment type="function">
    <text evidence="9 10">Cell wall formation. Catalyzes the addition of glutamate to the nucleotide precursor UDP-N-acetylmuramoyl-L-alanine (UMA).</text>
</comment>
<keyword evidence="14" id="KW-1185">Reference proteome</keyword>
<keyword evidence="4 9" id="KW-0436">Ligase</keyword>
<evidence type="ECO:0000256" key="1">
    <source>
        <dbReference type="ARBA" id="ARBA00004496"/>
    </source>
</evidence>
<dbReference type="GO" id="GO:0005737">
    <property type="term" value="C:cytoplasm"/>
    <property type="evidence" value="ECO:0007669"/>
    <property type="project" value="UniProtKB-SubCell"/>
</dbReference>
<organism evidence="13 14">
    <name type="scientific">Novispirillum itersonii</name>
    <name type="common">Aquaspirillum itersonii</name>
    <dbReference type="NCBI Taxonomy" id="189"/>
    <lineage>
        <taxon>Bacteria</taxon>
        <taxon>Pseudomonadati</taxon>
        <taxon>Pseudomonadota</taxon>
        <taxon>Alphaproteobacteria</taxon>
        <taxon>Rhodospirillales</taxon>
        <taxon>Novispirillaceae</taxon>
        <taxon>Novispirillum</taxon>
    </lineage>
</organism>
<dbReference type="Pfam" id="PF21799">
    <property type="entry name" value="MurD-like_N"/>
    <property type="match status" value="1"/>
</dbReference>
<evidence type="ECO:0000256" key="2">
    <source>
        <dbReference type="ARBA" id="ARBA00004752"/>
    </source>
</evidence>
<dbReference type="InterPro" id="IPR005762">
    <property type="entry name" value="MurD"/>
</dbReference>
<evidence type="ECO:0000256" key="10">
    <source>
        <dbReference type="RuleBase" id="RU003664"/>
    </source>
</evidence>
<comment type="caution">
    <text evidence="13">The sequence shown here is derived from an EMBL/GenBank/DDBJ whole genome shotgun (WGS) entry which is preliminary data.</text>
</comment>
<dbReference type="PANTHER" id="PTHR43692:SF1">
    <property type="entry name" value="UDP-N-ACETYLMURAMOYLALANINE--D-GLUTAMATE LIGASE"/>
    <property type="match status" value="1"/>
</dbReference>
<dbReference type="GO" id="GO:0005524">
    <property type="term" value="F:ATP binding"/>
    <property type="evidence" value="ECO:0007669"/>
    <property type="project" value="UniProtKB-UniRule"/>
</dbReference>
<dbReference type="InterPro" id="IPR013221">
    <property type="entry name" value="Mur_ligase_cen"/>
</dbReference>
<dbReference type="GO" id="GO:0008764">
    <property type="term" value="F:UDP-N-acetylmuramoylalanine-D-glutamate ligase activity"/>
    <property type="evidence" value="ECO:0007669"/>
    <property type="project" value="UniProtKB-UniRule"/>
</dbReference>
<accession>A0A7W9ZFV0</accession>